<accession>A0AAV1B964</accession>
<feature type="region of interest" description="Disordered" evidence="1">
    <location>
        <begin position="39"/>
        <end position="58"/>
    </location>
</feature>
<reference evidence="2 3" key="1">
    <citation type="submission" date="2023-01" db="EMBL/GenBank/DDBJ databases">
        <authorList>
            <person name="Kreplak J."/>
        </authorList>
    </citation>
    <scope>NUCLEOTIDE SEQUENCE [LARGE SCALE GENOMIC DNA]</scope>
</reference>
<evidence type="ECO:0000256" key="1">
    <source>
        <dbReference type="SAM" id="MobiDB-lite"/>
    </source>
</evidence>
<organism evidence="2 3">
    <name type="scientific">Vicia faba</name>
    <name type="common">Broad bean</name>
    <name type="synonym">Faba vulgaris</name>
    <dbReference type="NCBI Taxonomy" id="3906"/>
    <lineage>
        <taxon>Eukaryota</taxon>
        <taxon>Viridiplantae</taxon>
        <taxon>Streptophyta</taxon>
        <taxon>Embryophyta</taxon>
        <taxon>Tracheophyta</taxon>
        <taxon>Spermatophyta</taxon>
        <taxon>Magnoliopsida</taxon>
        <taxon>eudicotyledons</taxon>
        <taxon>Gunneridae</taxon>
        <taxon>Pentapetalae</taxon>
        <taxon>rosids</taxon>
        <taxon>fabids</taxon>
        <taxon>Fabales</taxon>
        <taxon>Fabaceae</taxon>
        <taxon>Papilionoideae</taxon>
        <taxon>50 kb inversion clade</taxon>
        <taxon>NPAAA clade</taxon>
        <taxon>Hologalegina</taxon>
        <taxon>IRL clade</taxon>
        <taxon>Fabeae</taxon>
        <taxon>Vicia</taxon>
    </lineage>
</organism>
<dbReference type="AlphaFoldDB" id="A0AAV1B964"/>
<evidence type="ECO:0000313" key="2">
    <source>
        <dbReference type="EMBL" id="CAI8618028.1"/>
    </source>
</evidence>
<protein>
    <submittedName>
        <fullName evidence="2">Uncharacterized protein</fullName>
    </submittedName>
</protein>
<feature type="compositionally biased region" description="Polar residues" evidence="1">
    <location>
        <begin position="39"/>
        <end position="53"/>
    </location>
</feature>
<proteinExistence type="predicted"/>
<keyword evidence="3" id="KW-1185">Reference proteome</keyword>
<gene>
    <name evidence="2" type="ORF">VFH_VI103920</name>
</gene>
<dbReference type="Proteomes" id="UP001157006">
    <property type="component" value="Chromosome 6"/>
</dbReference>
<sequence>MHSKITSSNHHTTSPNTLATSEQLDEFFDQHFLLEPTNPSSFNTVPTSSSIPSQHDKISDDSSLIPNYIQTQPIIDLIPTNLNNVSIPIRKSSKNEHPPSYLKDYHSNLLSGTITNPDSAASTSSFSCPCLTKRTLTWSENTHLTLFSLSVSGFCHWISLSLSTPSSSSSHFQVALVRNLLSSFVDIC</sequence>
<name>A0AAV1B964_VICFA</name>
<dbReference type="EMBL" id="OX451741">
    <property type="protein sequence ID" value="CAI8618028.1"/>
    <property type="molecule type" value="Genomic_DNA"/>
</dbReference>
<evidence type="ECO:0000313" key="3">
    <source>
        <dbReference type="Proteomes" id="UP001157006"/>
    </source>
</evidence>